<dbReference type="Proteomes" id="UP000199691">
    <property type="component" value="Unassembled WGS sequence"/>
</dbReference>
<dbReference type="RefSeq" id="WP_090105245.1">
    <property type="nucleotide sequence ID" value="NZ_FNIX01000033.1"/>
</dbReference>
<dbReference type="AlphaFoldDB" id="A0A1H0X423"/>
<proteinExistence type="predicted"/>
<gene>
    <name evidence="2" type="ORF">SAMN05421507_13336</name>
</gene>
<evidence type="ECO:0000256" key="1">
    <source>
        <dbReference type="SAM" id="Phobius"/>
    </source>
</evidence>
<name>A0A1H0X423_9PSEU</name>
<dbReference type="EMBL" id="FNIX01000033">
    <property type="protein sequence ID" value="SDP97708.1"/>
    <property type="molecule type" value="Genomic_DNA"/>
</dbReference>
<protein>
    <submittedName>
        <fullName evidence="2">Uncharacterized protein</fullName>
    </submittedName>
</protein>
<keyword evidence="1" id="KW-0812">Transmembrane</keyword>
<keyword evidence="3" id="KW-1185">Reference proteome</keyword>
<organism evidence="2 3">
    <name type="scientific">Lentzea jiangxiensis</name>
    <dbReference type="NCBI Taxonomy" id="641025"/>
    <lineage>
        <taxon>Bacteria</taxon>
        <taxon>Bacillati</taxon>
        <taxon>Actinomycetota</taxon>
        <taxon>Actinomycetes</taxon>
        <taxon>Pseudonocardiales</taxon>
        <taxon>Pseudonocardiaceae</taxon>
        <taxon>Lentzea</taxon>
    </lineage>
</organism>
<sequence length="88" mass="9588">MKLWALLGLGALVALALAVRGSLGSEPGPDSYQTLRGVEMSRRFTEIEVVQLYDPLWLVVAAVLAVAAAVAVLYEHRHRFRRGDQANG</sequence>
<keyword evidence="1" id="KW-1133">Transmembrane helix</keyword>
<accession>A0A1H0X423</accession>
<keyword evidence="1" id="KW-0472">Membrane</keyword>
<feature type="transmembrane region" description="Helical" evidence="1">
    <location>
        <begin position="56"/>
        <end position="74"/>
    </location>
</feature>
<evidence type="ECO:0000313" key="3">
    <source>
        <dbReference type="Proteomes" id="UP000199691"/>
    </source>
</evidence>
<reference evidence="3" key="1">
    <citation type="submission" date="2016-10" db="EMBL/GenBank/DDBJ databases">
        <authorList>
            <person name="Varghese N."/>
            <person name="Submissions S."/>
        </authorList>
    </citation>
    <scope>NUCLEOTIDE SEQUENCE [LARGE SCALE GENOMIC DNA]</scope>
    <source>
        <strain evidence="3">CGMCC 4.6609</strain>
    </source>
</reference>
<evidence type="ECO:0000313" key="2">
    <source>
        <dbReference type="EMBL" id="SDP97708.1"/>
    </source>
</evidence>
<dbReference type="STRING" id="641025.SAMN05421507_13336"/>